<dbReference type="InterPro" id="IPR028000">
    <property type="entry name" value="Pma1"/>
</dbReference>
<keyword evidence="1" id="KW-1133">Transmembrane helix</keyword>
<dbReference type="VEuPathDB" id="FungiDB:ACLA_049650"/>
<dbReference type="Pfam" id="PF14610">
    <property type="entry name" value="Psg1"/>
    <property type="match status" value="1"/>
</dbReference>
<dbReference type="GeneID" id="4703978"/>
<dbReference type="KEGG" id="act:ACLA_049650"/>
<dbReference type="Proteomes" id="UP000006701">
    <property type="component" value="Unassembled WGS sequence"/>
</dbReference>
<keyword evidence="3" id="KW-1185">Reference proteome</keyword>
<keyword evidence="1" id="KW-0472">Membrane</keyword>
<dbReference type="OMA" id="IMGRRNK"/>
<evidence type="ECO:0000313" key="3">
    <source>
        <dbReference type="Proteomes" id="UP000006701"/>
    </source>
</evidence>
<gene>
    <name evidence="2" type="ORF">ACLA_049650</name>
</gene>
<proteinExistence type="predicted"/>
<dbReference type="eggNOG" id="ENOG502QVDR">
    <property type="taxonomic scope" value="Eukaryota"/>
</dbReference>
<dbReference type="EMBL" id="DS027054">
    <property type="protein sequence ID" value="EAW10493.1"/>
    <property type="molecule type" value="Genomic_DNA"/>
</dbReference>
<dbReference type="RefSeq" id="XP_001271919.1">
    <property type="nucleotide sequence ID" value="XM_001271918.1"/>
</dbReference>
<dbReference type="AlphaFoldDB" id="A1CHY8"/>
<sequence length="312" mass="34202">MRLDRVLSSGLETWWFIATTLIKASSGAVLGESMDLGMGAHGVNLANDVSTQRPDTNAVTRNITPTTVDFPICTDLKGPLAPFCLPEDGANVTVDATYYVTWNADFYPLNTTITIEMRYANSTQGDSAYTSERTDNSYGYLPLHMQKEWLQGKHYNVLTLYIIELDPTSGNRASARQGPTVVLHPRPVEHYKPPPQIPFNKKALYVGLPVSLGVVIAVVAGLFFGMRRSRSIGLKGVGARCKGYGIGKSKSQRIGNKRSLHTTDSLSAMNKYADSFDEDCSGFAGPEKYDGLDHSASFACRQEVSRLKTWSS</sequence>
<evidence type="ECO:0000313" key="2">
    <source>
        <dbReference type="EMBL" id="EAW10493.1"/>
    </source>
</evidence>
<evidence type="ECO:0000256" key="1">
    <source>
        <dbReference type="SAM" id="Phobius"/>
    </source>
</evidence>
<protein>
    <submittedName>
        <fullName evidence="2">Uncharacterized protein</fullName>
    </submittedName>
</protein>
<reference evidence="2 3" key="1">
    <citation type="journal article" date="2008" name="PLoS Genet.">
        <title>Genomic islands in the pathogenic filamentous fungus Aspergillus fumigatus.</title>
        <authorList>
            <person name="Fedorova N.D."/>
            <person name="Khaldi N."/>
            <person name="Joardar V.S."/>
            <person name="Maiti R."/>
            <person name="Amedeo P."/>
            <person name="Anderson M.J."/>
            <person name="Crabtree J."/>
            <person name="Silva J.C."/>
            <person name="Badger J.H."/>
            <person name="Albarraq A."/>
            <person name="Angiuoli S."/>
            <person name="Bussey H."/>
            <person name="Bowyer P."/>
            <person name="Cotty P.J."/>
            <person name="Dyer P.S."/>
            <person name="Egan A."/>
            <person name="Galens K."/>
            <person name="Fraser-Liggett C.M."/>
            <person name="Haas B.J."/>
            <person name="Inman J.M."/>
            <person name="Kent R."/>
            <person name="Lemieux S."/>
            <person name="Malavazi I."/>
            <person name="Orvis J."/>
            <person name="Roemer T."/>
            <person name="Ronning C.M."/>
            <person name="Sundaram J.P."/>
            <person name="Sutton G."/>
            <person name="Turner G."/>
            <person name="Venter J.C."/>
            <person name="White O.R."/>
            <person name="Whitty B.R."/>
            <person name="Youngman P."/>
            <person name="Wolfe K.H."/>
            <person name="Goldman G.H."/>
            <person name="Wortman J.R."/>
            <person name="Jiang B."/>
            <person name="Denning D.W."/>
            <person name="Nierman W.C."/>
        </authorList>
    </citation>
    <scope>NUCLEOTIDE SEQUENCE [LARGE SCALE GENOMIC DNA]</scope>
    <source>
        <strain evidence="3">ATCC 1007 / CBS 513.65 / DSM 816 / NCTC 3887 / NRRL 1</strain>
    </source>
</reference>
<keyword evidence="1" id="KW-0812">Transmembrane</keyword>
<organism evidence="2 3">
    <name type="scientific">Aspergillus clavatus (strain ATCC 1007 / CBS 513.65 / DSM 816 / NCTC 3887 / NRRL 1 / QM 1276 / 107)</name>
    <dbReference type="NCBI Taxonomy" id="344612"/>
    <lineage>
        <taxon>Eukaryota</taxon>
        <taxon>Fungi</taxon>
        <taxon>Dikarya</taxon>
        <taxon>Ascomycota</taxon>
        <taxon>Pezizomycotina</taxon>
        <taxon>Eurotiomycetes</taxon>
        <taxon>Eurotiomycetidae</taxon>
        <taxon>Eurotiales</taxon>
        <taxon>Aspergillaceae</taxon>
        <taxon>Aspergillus</taxon>
        <taxon>Aspergillus subgen. Fumigati</taxon>
    </lineage>
</organism>
<accession>A1CHY8</accession>
<dbReference type="HOGENOM" id="CLU_038276_1_1_1"/>
<dbReference type="OrthoDB" id="4084551at2759"/>
<name>A1CHY8_ASPCL</name>
<feature type="transmembrane region" description="Helical" evidence="1">
    <location>
        <begin position="203"/>
        <end position="225"/>
    </location>
</feature>